<proteinExistence type="predicted"/>
<name>A0A2H0KJS9_9BACT</name>
<dbReference type="EMBL" id="PCVK01000088">
    <property type="protein sequence ID" value="PIQ71499.1"/>
    <property type="molecule type" value="Genomic_DNA"/>
</dbReference>
<reference evidence="1 2" key="1">
    <citation type="submission" date="2017-09" db="EMBL/GenBank/DDBJ databases">
        <title>Depth-based differentiation of microbial function through sediment-hosted aquifers and enrichment of novel symbionts in the deep terrestrial subsurface.</title>
        <authorList>
            <person name="Probst A.J."/>
            <person name="Ladd B."/>
            <person name="Jarett J.K."/>
            <person name="Geller-Mcgrath D.E."/>
            <person name="Sieber C.M."/>
            <person name="Emerson J.B."/>
            <person name="Anantharaman K."/>
            <person name="Thomas B.C."/>
            <person name="Malmstrom R."/>
            <person name="Stieglmeier M."/>
            <person name="Klingl A."/>
            <person name="Woyke T."/>
            <person name="Ryan C.M."/>
            <person name="Banfield J.F."/>
        </authorList>
    </citation>
    <scope>NUCLEOTIDE SEQUENCE [LARGE SCALE GENOMIC DNA]</scope>
    <source>
        <strain evidence="1">CG11_big_fil_rev_8_21_14_0_20_37_16</strain>
    </source>
</reference>
<evidence type="ECO:0000313" key="1">
    <source>
        <dbReference type="EMBL" id="PIQ71499.1"/>
    </source>
</evidence>
<dbReference type="Proteomes" id="UP000229497">
    <property type="component" value="Unassembled WGS sequence"/>
</dbReference>
<gene>
    <name evidence="1" type="ORF">COV87_03065</name>
</gene>
<accession>A0A2H0KJS9</accession>
<organism evidence="1 2">
    <name type="scientific">Candidatus Roizmanbacteria bacterium CG11_big_fil_rev_8_21_14_0_20_37_16</name>
    <dbReference type="NCBI Taxonomy" id="1974857"/>
    <lineage>
        <taxon>Bacteria</taxon>
        <taxon>Candidatus Roizmaniibacteriota</taxon>
    </lineage>
</organism>
<dbReference type="AlphaFoldDB" id="A0A2H0KJS9"/>
<sequence length="72" mass="8725">MAWARKGFNSPRVHSFEEFGLHRGWRSPAPSSYQALQSPVYIHKKNADDLKNSPNQLFWRRILIFRYLFRRF</sequence>
<comment type="caution">
    <text evidence="1">The sequence shown here is derived from an EMBL/GenBank/DDBJ whole genome shotgun (WGS) entry which is preliminary data.</text>
</comment>
<evidence type="ECO:0000313" key="2">
    <source>
        <dbReference type="Proteomes" id="UP000229497"/>
    </source>
</evidence>
<protein>
    <submittedName>
        <fullName evidence="1">Uncharacterized protein</fullName>
    </submittedName>
</protein>